<evidence type="ECO:0000313" key="7">
    <source>
        <dbReference type="Proteomes" id="UP001251085"/>
    </source>
</evidence>
<accession>A0ABU3EDQ6</accession>
<gene>
    <name evidence="6" type="ORF">RM190_10885</name>
</gene>
<keyword evidence="4" id="KW-1133">Transmembrane helix</keyword>
<dbReference type="RefSeq" id="WP_311759465.1">
    <property type="nucleotide sequence ID" value="NZ_JAVRQI010000007.1"/>
</dbReference>
<comment type="caution">
    <text evidence="6">The sequence shown here is derived from an EMBL/GenBank/DDBJ whole genome shotgun (WGS) entry which is preliminary data.</text>
</comment>
<dbReference type="PANTHER" id="PTHR30469">
    <property type="entry name" value="MULTIDRUG RESISTANCE PROTEIN MDTA"/>
    <property type="match status" value="1"/>
</dbReference>
<evidence type="ECO:0000256" key="1">
    <source>
        <dbReference type="ARBA" id="ARBA00009477"/>
    </source>
</evidence>
<dbReference type="Gene3D" id="2.40.30.170">
    <property type="match status" value="1"/>
</dbReference>
<evidence type="ECO:0000256" key="4">
    <source>
        <dbReference type="SAM" id="Phobius"/>
    </source>
</evidence>
<proteinExistence type="inferred from homology"/>
<keyword evidence="7" id="KW-1185">Reference proteome</keyword>
<dbReference type="EMBL" id="JAVRQI010000007">
    <property type="protein sequence ID" value="MDT1062368.1"/>
    <property type="molecule type" value="Genomic_DNA"/>
</dbReference>
<dbReference type="Proteomes" id="UP001251085">
    <property type="component" value="Unassembled WGS sequence"/>
</dbReference>
<dbReference type="InterPro" id="IPR006143">
    <property type="entry name" value="RND_pump_MFP"/>
</dbReference>
<evidence type="ECO:0000256" key="2">
    <source>
        <dbReference type="SAM" id="Coils"/>
    </source>
</evidence>
<dbReference type="SUPFAM" id="SSF111369">
    <property type="entry name" value="HlyD-like secretion proteins"/>
    <property type="match status" value="1"/>
</dbReference>
<feature type="transmembrane region" description="Helical" evidence="4">
    <location>
        <begin position="6"/>
        <end position="26"/>
    </location>
</feature>
<reference evidence="7" key="1">
    <citation type="submission" date="2023-07" db="EMBL/GenBank/DDBJ databases">
        <title>Characterization of two Paracoccaceae strains isolated from Phycosphere and proposal of Xinfangfangia lacusdiani sp. nov.</title>
        <authorList>
            <person name="Deng Y."/>
            <person name="Zhang Y.Q."/>
        </authorList>
    </citation>
    <scope>NUCLEOTIDE SEQUENCE [LARGE SCALE GENOMIC DNA]</scope>
    <source>
        <strain evidence="7">CPCC 101403</strain>
    </source>
</reference>
<name>A0ABU3EDQ6_9RHOB</name>
<feature type="domain" description="CusB-like beta-barrel" evidence="5">
    <location>
        <begin position="205"/>
        <end position="275"/>
    </location>
</feature>
<keyword evidence="4" id="KW-0812">Transmembrane</keyword>
<dbReference type="Gene3D" id="2.40.50.100">
    <property type="match status" value="1"/>
</dbReference>
<dbReference type="PANTHER" id="PTHR30469:SF29">
    <property type="entry name" value="BLR2860 PROTEIN"/>
    <property type="match status" value="1"/>
</dbReference>
<comment type="similarity">
    <text evidence="1">Belongs to the membrane fusion protein (MFP) (TC 8.A.1) family.</text>
</comment>
<dbReference type="Pfam" id="PF25954">
    <property type="entry name" value="Beta-barrel_RND_2"/>
    <property type="match status" value="1"/>
</dbReference>
<keyword evidence="2" id="KW-0175">Coiled coil</keyword>
<organism evidence="6 7">
    <name type="scientific">Paracoccus broussonetiae</name>
    <dbReference type="NCBI Taxonomy" id="3075834"/>
    <lineage>
        <taxon>Bacteria</taxon>
        <taxon>Pseudomonadati</taxon>
        <taxon>Pseudomonadota</taxon>
        <taxon>Alphaproteobacteria</taxon>
        <taxon>Rhodobacterales</taxon>
        <taxon>Paracoccaceae</taxon>
        <taxon>Paracoccus</taxon>
    </lineage>
</organism>
<evidence type="ECO:0000313" key="6">
    <source>
        <dbReference type="EMBL" id="MDT1062368.1"/>
    </source>
</evidence>
<protein>
    <submittedName>
        <fullName evidence="6">Efflux RND transporter periplasmic adaptor subunit</fullName>
    </submittedName>
</protein>
<dbReference type="Gene3D" id="1.10.287.470">
    <property type="entry name" value="Helix hairpin bin"/>
    <property type="match status" value="1"/>
</dbReference>
<feature type="coiled-coil region" evidence="2">
    <location>
        <begin position="110"/>
        <end position="168"/>
    </location>
</feature>
<sequence>MQRRAFTPAVLVFAAIVILIVLWIGSGMIGRTPEQMAAPQSRVPVVAASWSEARSVDRTLFLYGALQPRNSVILRARTEGQLQDIVAQGTRVHAGDALGQLSMDDRPARIAQAQANLASVQRNAEASEQLANRGVRSNLEAQARQAELEAARAALQAVEIDIENTTLQAPFDGTVSRLIVEAGSFVARGGEVLEIVNNDPLLAIVQVQQSEIANVHPGMAARVGVIGGKVHQGKVSFVAPVADAATRTFRVEIEIPNPDAAIPAGISAEVTLIAETVPAHYISASLVRLDQHGRTGVLAVGDDNRILFHPVGFVAADAAGVWVGGLDAREHLVTISHGAIAEGEEVEVRETPPEFSLPEAPQAPGIIEVDAGPQEQAP</sequence>
<evidence type="ECO:0000259" key="5">
    <source>
        <dbReference type="Pfam" id="PF25954"/>
    </source>
</evidence>
<dbReference type="NCBIfam" id="TIGR01730">
    <property type="entry name" value="RND_mfp"/>
    <property type="match status" value="1"/>
</dbReference>
<keyword evidence="4" id="KW-0472">Membrane</keyword>
<feature type="region of interest" description="Disordered" evidence="3">
    <location>
        <begin position="350"/>
        <end position="378"/>
    </location>
</feature>
<evidence type="ECO:0000256" key="3">
    <source>
        <dbReference type="SAM" id="MobiDB-lite"/>
    </source>
</evidence>
<dbReference type="InterPro" id="IPR058792">
    <property type="entry name" value="Beta-barrel_RND_2"/>
</dbReference>